<dbReference type="InterPro" id="IPR009057">
    <property type="entry name" value="Homeodomain-like_sf"/>
</dbReference>
<dbReference type="InterPro" id="IPR001647">
    <property type="entry name" value="HTH_TetR"/>
</dbReference>
<dbReference type="SUPFAM" id="SSF46689">
    <property type="entry name" value="Homeodomain-like"/>
    <property type="match status" value="1"/>
</dbReference>
<feature type="domain" description="HTH tetR-type" evidence="7">
    <location>
        <begin position="22"/>
        <end position="82"/>
    </location>
</feature>
<name>A0A8J7WLL7_9ACTN</name>
<dbReference type="SUPFAM" id="SSF48498">
    <property type="entry name" value="Tetracyclin repressor-like, C-terminal domain"/>
    <property type="match status" value="1"/>
</dbReference>
<evidence type="ECO:0000256" key="2">
    <source>
        <dbReference type="ARBA" id="ARBA00023015"/>
    </source>
</evidence>
<evidence type="ECO:0000256" key="3">
    <source>
        <dbReference type="ARBA" id="ARBA00023125"/>
    </source>
</evidence>
<evidence type="ECO:0000259" key="7">
    <source>
        <dbReference type="PROSITE" id="PS50977"/>
    </source>
</evidence>
<dbReference type="Pfam" id="PF13977">
    <property type="entry name" value="TetR_C_6"/>
    <property type="match status" value="1"/>
</dbReference>
<evidence type="ECO:0000313" key="9">
    <source>
        <dbReference type="Proteomes" id="UP000677913"/>
    </source>
</evidence>
<keyword evidence="2" id="KW-0805">Transcription regulation</keyword>
<feature type="DNA-binding region" description="H-T-H motif" evidence="5">
    <location>
        <begin position="45"/>
        <end position="64"/>
    </location>
</feature>
<protein>
    <submittedName>
        <fullName evidence="8">TetR/AcrR family transcriptional regulator</fullName>
    </submittedName>
</protein>
<dbReference type="Gene3D" id="1.10.357.10">
    <property type="entry name" value="Tetracycline Repressor, domain 2"/>
    <property type="match status" value="1"/>
</dbReference>
<dbReference type="AlphaFoldDB" id="A0A8J7WLL7"/>
<dbReference type="GO" id="GO:0000976">
    <property type="term" value="F:transcription cis-regulatory region binding"/>
    <property type="evidence" value="ECO:0007669"/>
    <property type="project" value="TreeGrafter"/>
</dbReference>
<dbReference type="PANTHER" id="PTHR30055">
    <property type="entry name" value="HTH-TYPE TRANSCRIPTIONAL REGULATOR RUTR"/>
    <property type="match status" value="1"/>
</dbReference>
<dbReference type="Pfam" id="PF00440">
    <property type="entry name" value="TetR_N"/>
    <property type="match status" value="1"/>
</dbReference>
<dbReference type="EMBL" id="JAGSXH010000055">
    <property type="protein sequence ID" value="MBS2964633.1"/>
    <property type="molecule type" value="Genomic_DNA"/>
</dbReference>
<dbReference type="InterPro" id="IPR050109">
    <property type="entry name" value="HTH-type_TetR-like_transc_reg"/>
</dbReference>
<dbReference type="PRINTS" id="PR00455">
    <property type="entry name" value="HTHTETR"/>
</dbReference>
<keyword evidence="4" id="KW-0804">Transcription</keyword>
<comment type="caution">
    <text evidence="8">The sequence shown here is derived from an EMBL/GenBank/DDBJ whole genome shotgun (WGS) entry which is preliminary data.</text>
</comment>
<evidence type="ECO:0000256" key="1">
    <source>
        <dbReference type="ARBA" id="ARBA00022491"/>
    </source>
</evidence>
<dbReference type="InterPro" id="IPR039538">
    <property type="entry name" value="BetI_C"/>
</dbReference>
<evidence type="ECO:0000256" key="4">
    <source>
        <dbReference type="ARBA" id="ARBA00023163"/>
    </source>
</evidence>
<keyword evidence="3 5" id="KW-0238">DNA-binding</keyword>
<gene>
    <name evidence="8" type="ORF">KGA66_16370</name>
</gene>
<accession>A0A8J7WLL7</accession>
<dbReference type="GO" id="GO:0003700">
    <property type="term" value="F:DNA-binding transcription factor activity"/>
    <property type="evidence" value="ECO:0007669"/>
    <property type="project" value="TreeGrafter"/>
</dbReference>
<proteinExistence type="predicted"/>
<organism evidence="8 9">
    <name type="scientific">Actinocrinis puniceicyclus</name>
    <dbReference type="NCBI Taxonomy" id="977794"/>
    <lineage>
        <taxon>Bacteria</taxon>
        <taxon>Bacillati</taxon>
        <taxon>Actinomycetota</taxon>
        <taxon>Actinomycetes</taxon>
        <taxon>Catenulisporales</taxon>
        <taxon>Actinospicaceae</taxon>
        <taxon>Actinocrinis</taxon>
    </lineage>
</organism>
<dbReference type="PANTHER" id="PTHR30055:SF234">
    <property type="entry name" value="HTH-TYPE TRANSCRIPTIONAL REGULATOR BETI"/>
    <property type="match status" value="1"/>
</dbReference>
<feature type="region of interest" description="Disordered" evidence="6">
    <location>
        <begin position="1"/>
        <end position="21"/>
    </location>
</feature>
<evidence type="ECO:0000256" key="6">
    <source>
        <dbReference type="SAM" id="MobiDB-lite"/>
    </source>
</evidence>
<dbReference type="PROSITE" id="PS50977">
    <property type="entry name" value="HTH_TETR_2"/>
    <property type="match status" value="1"/>
</dbReference>
<evidence type="ECO:0000313" key="8">
    <source>
        <dbReference type="EMBL" id="MBS2964633.1"/>
    </source>
</evidence>
<keyword evidence="1" id="KW-0678">Repressor</keyword>
<dbReference type="InterPro" id="IPR036271">
    <property type="entry name" value="Tet_transcr_reg_TetR-rel_C_sf"/>
</dbReference>
<sequence>MDNPSTRRNRPGRRPSTAEQGVATRRALLDAAAALVAESGWCAVTTRAIAARAGVPHGAVSYHFAGKEELLREAALAATRQALAAPAAFATQAGSVAELLEGTFAWYAAGGLADPAVAQLLETARQAARDPLLRAPIAAELHDYRKALADLVRRDQQRGALAAGVPADGVAAAIAALLDGLILHLVLDPDLDTQPAAAAVLGLLAGEPR</sequence>
<dbReference type="RefSeq" id="WP_211468996.1">
    <property type="nucleotide sequence ID" value="NZ_JAGSXH010000055.1"/>
</dbReference>
<keyword evidence="9" id="KW-1185">Reference proteome</keyword>
<evidence type="ECO:0000256" key="5">
    <source>
        <dbReference type="PROSITE-ProRule" id="PRU00335"/>
    </source>
</evidence>
<dbReference type="Proteomes" id="UP000677913">
    <property type="component" value="Unassembled WGS sequence"/>
</dbReference>
<reference evidence="8" key="1">
    <citation type="submission" date="2021-04" db="EMBL/GenBank/DDBJ databases">
        <title>Genome based classification of Actinospica acidithermotolerans sp. nov., an actinobacterium isolated from an Indonesian hot spring.</title>
        <authorList>
            <person name="Kusuma A.B."/>
            <person name="Putra K.E."/>
            <person name="Nafisah S."/>
            <person name="Loh J."/>
            <person name="Nouioui I."/>
            <person name="Goodfellow M."/>
        </authorList>
    </citation>
    <scope>NUCLEOTIDE SEQUENCE</scope>
    <source>
        <strain evidence="8">DSM 45618</strain>
    </source>
</reference>